<evidence type="ECO:0000313" key="1">
    <source>
        <dbReference type="EMBL" id="AKE41104.1"/>
    </source>
</evidence>
<dbReference type="KEGG" id="cku:UL82_04600"/>
<protein>
    <submittedName>
        <fullName evidence="1">Uncharacterized protein</fullName>
    </submittedName>
</protein>
<sequence length="79" mass="9018">MKLFTDYATPYELSLTARGDERTAELTRVGKLESRVDALQVRFDDERDARRIAEARAWEIIVCACGDAVDRAWFYTTAA</sequence>
<dbReference type="EMBL" id="LR134377">
    <property type="protein sequence ID" value="VEH07011.1"/>
    <property type="molecule type" value="Genomic_DNA"/>
</dbReference>
<dbReference type="AlphaFoldDB" id="A0A0F6TCS3"/>
<dbReference type="Proteomes" id="UP000271380">
    <property type="component" value="Chromosome"/>
</dbReference>
<dbReference type="Proteomes" id="UP000033457">
    <property type="component" value="Chromosome"/>
</dbReference>
<evidence type="ECO:0000313" key="2">
    <source>
        <dbReference type="EMBL" id="VEH07011.1"/>
    </source>
</evidence>
<dbReference type="RefSeq" id="WP_046439226.1">
    <property type="nucleotide sequence ID" value="NZ_CP011312.1"/>
</dbReference>
<reference evidence="1 3" key="1">
    <citation type="journal article" date="2015" name="Genome Announc.">
        <title>Complete Genome Sequence of Corynebacterium kutscheri DSM 20755, a Corynebacterial Type Strain with Remarkably Low G+C Content of Chromosomal DNA.</title>
        <authorList>
            <person name="Ruckert C."/>
            <person name="Albersmeier A."/>
            <person name="Winkler A."/>
            <person name="Tauch A."/>
        </authorList>
    </citation>
    <scope>NUCLEOTIDE SEQUENCE [LARGE SCALE GENOMIC DNA]</scope>
    <source>
        <strain evidence="1 3">DSM 20755</strain>
    </source>
</reference>
<reference evidence="2 4" key="2">
    <citation type="submission" date="2018-12" db="EMBL/GenBank/DDBJ databases">
        <authorList>
            <consortium name="Pathogen Informatics"/>
        </authorList>
    </citation>
    <scope>NUCLEOTIDE SEQUENCE [LARGE SCALE GENOMIC DNA]</scope>
    <source>
        <strain evidence="2 4">NCTC949</strain>
    </source>
</reference>
<dbReference type="STRING" id="35755.UL82_04600"/>
<dbReference type="HOGENOM" id="CLU_2600103_0_0_11"/>
<accession>A0A0F6TCS3</accession>
<evidence type="ECO:0000313" key="3">
    <source>
        <dbReference type="Proteomes" id="UP000033457"/>
    </source>
</evidence>
<dbReference type="EMBL" id="CP011312">
    <property type="protein sequence ID" value="AKE41104.1"/>
    <property type="molecule type" value="Genomic_DNA"/>
</dbReference>
<organism evidence="1 3">
    <name type="scientific">Corynebacterium kutscheri</name>
    <dbReference type="NCBI Taxonomy" id="35755"/>
    <lineage>
        <taxon>Bacteria</taxon>
        <taxon>Bacillati</taxon>
        <taxon>Actinomycetota</taxon>
        <taxon>Actinomycetes</taxon>
        <taxon>Mycobacteriales</taxon>
        <taxon>Corynebacteriaceae</taxon>
        <taxon>Corynebacterium</taxon>
    </lineage>
</organism>
<evidence type="ECO:0000313" key="4">
    <source>
        <dbReference type="Proteomes" id="UP000271380"/>
    </source>
</evidence>
<name>A0A0F6TCS3_9CORY</name>
<proteinExistence type="predicted"/>
<keyword evidence="3" id="KW-1185">Reference proteome</keyword>
<gene>
    <name evidence="2" type="ORF">NCTC949_01486</name>
    <name evidence="1" type="ORF">UL82_04600</name>
</gene>